<dbReference type="Proteomes" id="UP001500101">
    <property type="component" value="Unassembled WGS sequence"/>
</dbReference>
<name>A0ABP7YLT4_9SPHI</name>
<gene>
    <name evidence="1" type="ORF">GCM10022216_15010</name>
</gene>
<dbReference type="InterPro" id="IPR008969">
    <property type="entry name" value="CarboxyPept-like_regulatory"/>
</dbReference>
<dbReference type="RefSeq" id="WP_344674006.1">
    <property type="nucleotide sequence ID" value="NZ_BAAAZI010000006.1"/>
</dbReference>
<comment type="caution">
    <text evidence="1">The sequence shown here is derived from an EMBL/GenBank/DDBJ whole genome shotgun (WGS) entry which is preliminary data.</text>
</comment>
<sequence length="890" mass="101507">MVFRIFISILLTWLGSILLGHTQTIQGYLLDKKTNKPIPSASVLLKSAEDKIIGFKPSDSNGHFTINASKASTGAYLEVNHLGYKKIIHKLVNFQEEVSLLMSPNSTLLDSIVVKSKPAIQRHGDTTAYNVEKFATGMDRSIGDVLKRMPGIEVSENGSIKYQGKPISNFYIDGDDLLDDRYSIGTRTIPHKMVEDIQVINNHEHLKVLKNKRFSDNVALNLVIKNDAKLKMTGEVKLGAGIPKLYDTEVNSILFNKKFKMLNVLQGNNVGKNLSSDFIGFNQASILAKLGQSPINNLLSLGTIGNPAINATYYLQNNQGSLNANNLVNLKKDWQLKSNIQTMYGGIKNNFKGTTKYLSSGSIIEMNEIQEAKTTDWLTSLRFTASKNTEKQYINNQLAFEYESEEGRADILSNNLRNQGQRDHKIRGFSNRFSYVPKIKKDHIIDFNWQMDYGNKPQTLTLIPGVFPNELNQGQAYDASIQYVEVPTLFSTANLGYRIPNKTIIQNYSIGALIDKQNLNSHIAISENGHQTNLLQDSMQNAMDWSRYQITAKAQYEWIKKRFSIQLDLPFSLQYTSYQDDLFHIDENQNKLLFTPSFNFKYFIGTEDDLQFTASRGNTFGNIENVYRGVLIRNYRSLSNNIADINENRSNRYSLDYRLARTLKMMFFNAGISYSQSISSSMMADEITENSSQTQLIDRENQINTVNARVGFDKFIFSLASSLKLAANWSMTDYNRLFNQELLAYKQFNYGFNSSIETKVWKSLNLSYNGSFNLSDNRQVQAGPDQSRKTFHINQNLALPIYSFNALYLRFAARHQFVQQIGMNDINYVFLDAFARYRIKKLNTDIELNLQNLANIKTYETYLINANIEQHNQYQLRGRTAVLKAVFNFK</sequence>
<evidence type="ECO:0000313" key="2">
    <source>
        <dbReference type="Proteomes" id="UP001500101"/>
    </source>
</evidence>
<accession>A0ABP7YLT4</accession>
<protein>
    <submittedName>
        <fullName evidence="1">Outer membrane beta-barrel protein</fullName>
    </submittedName>
</protein>
<dbReference type="SUPFAM" id="SSF56935">
    <property type="entry name" value="Porins"/>
    <property type="match status" value="1"/>
</dbReference>
<proteinExistence type="predicted"/>
<evidence type="ECO:0000313" key="1">
    <source>
        <dbReference type="EMBL" id="GAA4138143.1"/>
    </source>
</evidence>
<dbReference type="EMBL" id="BAAAZI010000006">
    <property type="protein sequence ID" value="GAA4138143.1"/>
    <property type="molecule type" value="Genomic_DNA"/>
</dbReference>
<dbReference type="Pfam" id="PF13715">
    <property type="entry name" value="CarbopepD_reg_2"/>
    <property type="match status" value="1"/>
</dbReference>
<organism evidence="1 2">
    <name type="scientific">Sphingobacterium kyonggiense</name>
    <dbReference type="NCBI Taxonomy" id="714075"/>
    <lineage>
        <taxon>Bacteria</taxon>
        <taxon>Pseudomonadati</taxon>
        <taxon>Bacteroidota</taxon>
        <taxon>Sphingobacteriia</taxon>
        <taxon>Sphingobacteriales</taxon>
        <taxon>Sphingobacteriaceae</taxon>
        <taxon>Sphingobacterium</taxon>
    </lineage>
</organism>
<reference evidence="2" key="1">
    <citation type="journal article" date="2019" name="Int. J. Syst. Evol. Microbiol.">
        <title>The Global Catalogue of Microorganisms (GCM) 10K type strain sequencing project: providing services to taxonomists for standard genome sequencing and annotation.</title>
        <authorList>
            <consortium name="The Broad Institute Genomics Platform"/>
            <consortium name="The Broad Institute Genome Sequencing Center for Infectious Disease"/>
            <person name="Wu L."/>
            <person name="Ma J."/>
        </authorList>
    </citation>
    <scope>NUCLEOTIDE SEQUENCE [LARGE SCALE GENOMIC DNA]</scope>
    <source>
        <strain evidence="2">JCM 16704</strain>
    </source>
</reference>
<keyword evidence="2" id="KW-1185">Reference proteome</keyword>
<dbReference type="SUPFAM" id="SSF49464">
    <property type="entry name" value="Carboxypeptidase regulatory domain-like"/>
    <property type="match status" value="1"/>
</dbReference>